<evidence type="ECO:0000313" key="3">
    <source>
        <dbReference type="EMBL" id="QDT31460.1"/>
    </source>
</evidence>
<keyword evidence="2" id="KW-0732">Signal</keyword>
<feature type="compositionally biased region" description="Low complexity" evidence="1">
    <location>
        <begin position="82"/>
        <end position="95"/>
    </location>
</feature>
<gene>
    <name evidence="3" type="ORF">Mal48_06930</name>
</gene>
<feature type="compositionally biased region" description="Low complexity" evidence="1">
    <location>
        <begin position="57"/>
        <end position="68"/>
    </location>
</feature>
<accession>A0A517QIJ5</accession>
<dbReference type="EMBL" id="CP036267">
    <property type="protein sequence ID" value="QDT31460.1"/>
    <property type="molecule type" value="Genomic_DNA"/>
</dbReference>
<dbReference type="KEGG" id="tpol:Mal48_06930"/>
<keyword evidence="4" id="KW-1185">Reference proteome</keyword>
<feature type="compositionally biased region" description="Low complexity" evidence="1">
    <location>
        <begin position="514"/>
        <end position="524"/>
    </location>
</feature>
<feature type="compositionally biased region" description="Gly residues" evidence="1">
    <location>
        <begin position="498"/>
        <end position="513"/>
    </location>
</feature>
<reference evidence="3 4" key="1">
    <citation type="submission" date="2019-02" db="EMBL/GenBank/DDBJ databases">
        <title>Deep-cultivation of Planctomycetes and their phenomic and genomic characterization uncovers novel biology.</title>
        <authorList>
            <person name="Wiegand S."/>
            <person name="Jogler M."/>
            <person name="Boedeker C."/>
            <person name="Pinto D."/>
            <person name="Vollmers J."/>
            <person name="Rivas-Marin E."/>
            <person name="Kohn T."/>
            <person name="Peeters S.H."/>
            <person name="Heuer A."/>
            <person name="Rast P."/>
            <person name="Oberbeckmann S."/>
            <person name="Bunk B."/>
            <person name="Jeske O."/>
            <person name="Meyerdierks A."/>
            <person name="Storesund J.E."/>
            <person name="Kallscheuer N."/>
            <person name="Luecker S."/>
            <person name="Lage O.M."/>
            <person name="Pohl T."/>
            <person name="Merkel B.J."/>
            <person name="Hornburger P."/>
            <person name="Mueller R.-W."/>
            <person name="Bruemmer F."/>
            <person name="Labrenz M."/>
            <person name="Spormann A.M."/>
            <person name="Op den Camp H."/>
            <person name="Overmann J."/>
            <person name="Amann R."/>
            <person name="Jetten M.S.M."/>
            <person name="Mascher T."/>
            <person name="Medema M.H."/>
            <person name="Devos D.P."/>
            <person name="Kaster A.-K."/>
            <person name="Ovreas L."/>
            <person name="Rohde M."/>
            <person name="Galperin M.Y."/>
            <person name="Jogler C."/>
        </authorList>
    </citation>
    <scope>NUCLEOTIDE SEQUENCE [LARGE SCALE GENOMIC DNA]</scope>
    <source>
        <strain evidence="3 4">Mal48</strain>
    </source>
</reference>
<dbReference type="AlphaFoldDB" id="A0A517QIJ5"/>
<feature type="region of interest" description="Disordered" evidence="1">
    <location>
        <begin position="22"/>
        <end position="133"/>
    </location>
</feature>
<dbReference type="RefSeq" id="WP_145196034.1">
    <property type="nucleotide sequence ID" value="NZ_CP036267.1"/>
</dbReference>
<dbReference type="Proteomes" id="UP000315724">
    <property type="component" value="Chromosome"/>
</dbReference>
<dbReference type="PROSITE" id="PS51257">
    <property type="entry name" value="PROKAR_LIPOPROTEIN"/>
    <property type="match status" value="1"/>
</dbReference>
<feature type="compositionally biased region" description="Gly residues" evidence="1">
    <location>
        <begin position="108"/>
        <end position="118"/>
    </location>
</feature>
<evidence type="ECO:0000256" key="2">
    <source>
        <dbReference type="SAM" id="SignalP"/>
    </source>
</evidence>
<feature type="region of interest" description="Disordered" evidence="1">
    <location>
        <begin position="677"/>
        <end position="721"/>
    </location>
</feature>
<protein>
    <submittedName>
        <fullName evidence="3">Uncharacterized protein</fullName>
    </submittedName>
</protein>
<feature type="compositionally biased region" description="Polar residues" evidence="1">
    <location>
        <begin position="677"/>
        <end position="687"/>
    </location>
</feature>
<feature type="signal peptide" evidence="2">
    <location>
        <begin position="1"/>
        <end position="26"/>
    </location>
</feature>
<feature type="compositionally biased region" description="Low complexity" evidence="1">
    <location>
        <begin position="374"/>
        <end position="390"/>
    </location>
</feature>
<evidence type="ECO:0000313" key="4">
    <source>
        <dbReference type="Proteomes" id="UP000315724"/>
    </source>
</evidence>
<proteinExistence type="predicted"/>
<feature type="chain" id="PRO_5022209352" evidence="2">
    <location>
        <begin position="27"/>
        <end position="759"/>
    </location>
</feature>
<dbReference type="OrthoDB" id="9830030at2"/>
<feature type="region of interest" description="Disordered" evidence="1">
    <location>
        <begin position="299"/>
        <end position="320"/>
    </location>
</feature>
<name>A0A517QIJ5_9PLAN</name>
<organism evidence="3 4">
    <name type="scientific">Thalassoglobus polymorphus</name>
    <dbReference type="NCBI Taxonomy" id="2527994"/>
    <lineage>
        <taxon>Bacteria</taxon>
        <taxon>Pseudomonadati</taxon>
        <taxon>Planctomycetota</taxon>
        <taxon>Planctomycetia</taxon>
        <taxon>Planctomycetales</taxon>
        <taxon>Planctomycetaceae</taxon>
        <taxon>Thalassoglobus</taxon>
    </lineage>
</organism>
<feature type="region of interest" description="Disordered" evidence="1">
    <location>
        <begin position="489"/>
        <end position="548"/>
    </location>
</feature>
<feature type="compositionally biased region" description="Low complexity" evidence="1">
    <location>
        <begin position="23"/>
        <end position="46"/>
    </location>
</feature>
<feature type="region of interest" description="Disordered" evidence="1">
    <location>
        <begin position="737"/>
        <end position="759"/>
    </location>
</feature>
<feature type="region of interest" description="Disordered" evidence="1">
    <location>
        <begin position="374"/>
        <end position="393"/>
    </location>
</feature>
<feature type="compositionally biased region" description="Basic and acidic residues" evidence="1">
    <location>
        <begin position="534"/>
        <end position="548"/>
    </location>
</feature>
<evidence type="ECO:0000256" key="1">
    <source>
        <dbReference type="SAM" id="MobiDB-lite"/>
    </source>
</evidence>
<sequence length="759" mass="78586" precursor="true">MIRKVMRTLSLFTLIFSLGCGGSSSSAPSNDNASDNQSSPDSPAGEDGMGEAGMDEGGMAPEMAGAEMGMDDPGIAGEAVTDSGSSSSGEPGDPEMMSAEMNEPGAEGDIGGVDGFGGQPRKPPRPAKTTEWTPEQTIEAIAEGDAKVIEIINTFAEQKIGQASAVGQFTTWVAALTKAPQAGGATHGGEGGSGGEAFIETAGEMEGAGMDGFGGEGFGGQRGPSGKEKIARALLDGLALNGSKGANAAVEQVFQGKIDLGVPQDKSMEWAMVALMKNLSPANQSSQALLWKALTVPSASPPEVATDPKAPPKKKEKSLQERAKDLHLGFAVAAMNSLIGAEAPPANARQNNFGMMGSGEMEGFEASGGEMMEMPGGPGANGAPQGNNQPPAKPLQIPHVSLNQAEAEAAVSYLWGEQMVGLATSMLQKNPNSAEALVFAAAIPFPETRDAVESVFKENQTKSPRQWLQQQLFEKQLTDPAIHVFAKLAPREQRAGGSNRGAGGSGETGGAEGLTGAEGSAGPARPRPGRPAKKKEEPDPEAIARKEASYDWMEASEKSLLSLMDRMYEGALKPDAQTYVASDLPFSIHKGAEVTTSLRFTLPGESGALQSAESTIVNYVRIESSRMNQRTVQHYRSALRDEDVLTILGGNGMWMDGKVKPNKKSGTIRSLDILLSKSNARPTKSKPNQNGQAGNGSGSSDPGSAETGLAEENFDGGGGGAGGGAKFVVEILVVEIPDGEEPEEGEAPKVSALTNSAIE</sequence>